<keyword evidence="3" id="KW-1185">Reference proteome</keyword>
<accession>A0ABD2XFD5</accession>
<keyword evidence="1" id="KW-0732">Signal</keyword>
<dbReference type="AlphaFoldDB" id="A0ABD2XFD5"/>
<sequence length="253" mass="27777">MKATFIFSVLAIAYGVQARAVIENILEDDVETRMWPGLTMQDVINYIDSSLRPPLNTILNETETIFKKIDNATASAMSNNSNFVSEVMTILDGSQKVRATAEKKKVDIFDCDMSEAEVFERALKLSEEAKKCVQNKSNKLKENANKIRKGAVEALDRITSNTEKAKDCADKATVLNFAATVRCYIQAKADSDLAWFGAPGQAAVTALNKDLELFPADAKSCQSSSESSKIKLEADSVVREVVKCIMTKIVASE</sequence>
<comment type="caution">
    <text evidence="2">The sequence shown here is derived from an EMBL/GenBank/DDBJ whole genome shotgun (WGS) entry which is preliminary data.</text>
</comment>
<evidence type="ECO:0000256" key="1">
    <source>
        <dbReference type="SAM" id="SignalP"/>
    </source>
</evidence>
<name>A0ABD2XFD5_9HYME</name>
<dbReference type="Proteomes" id="UP001627154">
    <property type="component" value="Unassembled WGS sequence"/>
</dbReference>
<feature type="chain" id="PRO_5044827047" evidence="1">
    <location>
        <begin position="19"/>
        <end position="253"/>
    </location>
</feature>
<gene>
    <name evidence="2" type="ORF">TKK_003351</name>
</gene>
<protein>
    <submittedName>
        <fullName evidence="2">Uncharacterized protein</fullName>
    </submittedName>
</protein>
<evidence type="ECO:0000313" key="2">
    <source>
        <dbReference type="EMBL" id="KAL3403950.1"/>
    </source>
</evidence>
<dbReference type="EMBL" id="JBJJXI010000027">
    <property type="protein sequence ID" value="KAL3403950.1"/>
    <property type="molecule type" value="Genomic_DNA"/>
</dbReference>
<organism evidence="2 3">
    <name type="scientific">Trichogramma kaykai</name>
    <dbReference type="NCBI Taxonomy" id="54128"/>
    <lineage>
        <taxon>Eukaryota</taxon>
        <taxon>Metazoa</taxon>
        <taxon>Ecdysozoa</taxon>
        <taxon>Arthropoda</taxon>
        <taxon>Hexapoda</taxon>
        <taxon>Insecta</taxon>
        <taxon>Pterygota</taxon>
        <taxon>Neoptera</taxon>
        <taxon>Endopterygota</taxon>
        <taxon>Hymenoptera</taxon>
        <taxon>Apocrita</taxon>
        <taxon>Proctotrupomorpha</taxon>
        <taxon>Chalcidoidea</taxon>
        <taxon>Trichogrammatidae</taxon>
        <taxon>Trichogramma</taxon>
    </lineage>
</organism>
<proteinExistence type="predicted"/>
<feature type="signal peptide" evidence="1">
    <location>
        <begin position="1"/>
        <end position="18"/>
    </location>
</feature>
<evidence type="ECO:0000313" key="3">
    <source>
        <dbReference type="Proteomes" id="UP001627154"/>
    </source>
</evidence>
<reference evidence="2 3" key="1">
    <citation type="journal article" date="2024" name="bioRxiv">
        <title>A reference genome for Trichogramma kaykai: A tiny desert-dwelling parasitoid wasp with competing sex-ratio distorters.</title>
        <authorList>
            <person name="Culotta J."/>
            <person name="Lindsey A.R."/>
        </authorList>
    </citation>
    <scope>NUCLEOTIDE SEQUENCE [LARGE SCALE GENOMIC DNA]</scope>
    <source>
        <strain evidence="2 3">KSX58</strain>
    </source>
</reference>